<reference evidence="2" key="1">
    <citation type="submission" date="2018-01" db="EMBL/GenBank/DDBJ databases">
        <authorList>
            <person name="Li J."/>
        </authorList>
    </citation>
    <scope>NUCLEOTIDE SEQUENCE [LARGE SCALE GENOMIC DNA]</scope>
    <source>
        <strain evidence="2">592</strain>
    </source>
</reference>
<protein>
    <submittedName>
        <fullName evidence="1">Uncharacterized protein</fullName>
    </submittedName>
</protein>
<proteinExistence type="predicted"/>
<sequence length="595" mass="65805">MSDDYYIETSEMTDIDEMMALLDWYGLYDLAGECDRIKHLNRLSPAGAKSRYPTALLLFAAIATRVTTSRVKTSKRLKDPLTWQRLGAVWAARPETEGMPFPEAPPTRDQVDQFVEAVTCQRKKNGARIQNVDWHALLQERFQRTSMDQAQVMGNLVPREVVDWTNPSMSNTVIGDGCVVAPFSGVKKMVDPVTRDTVVIGSRAVNKTKNARISTAFSDLTEDDKLDLSGLNMTSMLTPTEHGWVILATGYAPRAELWSALELFGSIAARAGGGVENLLYDGVMTGWPLDHIAGRHGARVFNKSSAHSAKRRKAGAEDKNTSPATSVRHQADDLIDQLKSDNRYRVLSAELNADKNTKLSESAIRTFNNVLNKAAAVDLHRSGAALPLGISVYRSTSAGAVTGSRNQEHHEGYEIVRSHFRYFKSVEHDGTEGVCQHHLFTDDGALHSVESDGTYLVKTATARSISSTRRAHTNGSPEPRFGTDELWEIPCENGDFTIATSWDPDPTLHTPDSTNHSTADPVLNDLRPISRADGQAYADIANYRNHAESWNAWFKSRLRTKGSRAATLSLDSQLFDYLSAACVRNAISWARWYAS</sequence>
<name>A0A2S0WIH9_9ACTN</name>
<evidence type="ECO:0000313" key="1">
    <source>
        <dbReference type="EMBL" id="AWB91151.1"/>
    </source>
</evidence>
<dbReference type="KEGG" id="aez:C3E78_02335"/>
<dbReference type="AlphaFoldDB" id="A0A2S0WIH9"/>
<dbReference type="RefSeq" id="WP_108576797.1">
    <property type="nucleotide sequence ID" value="NZ_CP026952.1"/>
</dbReference>
<organism evidence="1 2">
    <name type="scientific">Aeromicrobium chenweiae</name>
    <dbReference type="NCBI Taxonomy" id="2079793"/>
    <lineage>
        <taxon>Bacteria</taxon>
        <taxon>Bacillati</taxon>
        <taxon>Actinomycetota</taxon>
        <taxon>Actinomycetes</taxon>
        <taxon>Propionibacteriales</taxon>
        <taxon>Nocardioidaceae</taxon>
        <taxon>Aeromicrobium</taxon>
    </lineage>
</organism>
<keyword evidence="2" id="KW-1185">Reference proteome</keyword>
<evidence type="ECO:0000313" key="2">
    <source>
        <dbReference type="Proteomes" id="UP000244384"/>
    </source>
</evidence>
<gene>
    <name evidence="1" type="ORF">C3E78_02335</name>
</gene>
<dbReference type="EMBL" id="CP026952">
    <property type="protein sequence ID" value="AWB91151.1"/>
    <property type="molecule type" value="Genomic_DNA"/>
</dbReference>
<accession>A0A5F2EPZ3</accession>
<accession>A0A2S0WIH9</accession>
<dbReference type="Proteomes" id="UP000244384">
    <property type="component" value="Chromosome"/>
</dbReference>